<dbReference type="OrthoDB" id="595640at2"/>
<dbReference type="InterPro" id="IPR001343">
    <property type="entry name" value="Hemolysn_Ca-bd"/>
</dbReference>
<protein>
    <submittedName>
        <fullName evidence="3">Outer membrane adhesin like protein</fullName>
    </submittedName>
</protein>
<dbReference type="SUPFAM" id="SSF53300">
    <property type="entry name" value="vWA-like"/>
    <property type="match status" value="1"/>
</dbReference>
<evidence type="ECO:0000259" key="2">
    <source>
        <dbReference type="PROSITE" id="PS50234"/>
    </source>
</evidence>
<dbReference type="HOGENOM" id="CLU_227836_0_0_10"/>
<dbReference type="InterPro" id="IPR002035">
    <property type="entry name" value="VWF_A"/>
</dbReference>
<dbReference type="GO" id="GO:0005509">
    <property type="term" value="F:calcium ion binding"/>
    <property type="evidence" value="ECO:0007669"/>
    <property type="project" value="InterPro"/>
</dbReference>
<gene>
    <name evidence="3" type="ordered locus">Clim_1665</name>
</gene>
<proteinExistence type="predicted"/>
<dbReference type="STRING" id="290315.Clim_1665"/>
<dbReference type="Pfam" id="PF00353">
    <property type="entry name" value="HemolysinCabind"/>
    <property type="match status" value="2"/>
</dbReference>
<dbReference type="eggNOG" id="COG2931">
    <property type="taxonomic scope" value="Bacteria"/>
</dbReference>
<dbReference type="SMART" id="SM00327">
    <property type="entry name" value="VWA"/>
    <property type="match status" value="1"/>
</dbReference>
<dbReference type="Gene3D" id="2.150.10.10">
    <property type="entry name" value="Serralysin-like metalloprotease, C-terminal"/>
    <property type="match status" value="1"/>
</dbReference>
<dbReference type="InterPro" id="IPR043824">
    <property type="entry name" value="DUF5801"/>
</dbReference>
<dbReference type="InterPro" id="IPR036465">
    <property type="entry name" value="vWFA_dom_sf"/>
</dbReference>
<reference evidence="3 4" key="1">
    <citation type="submission" date="2008-05" db="EMBL/GenBank/DDBJ databases">
        <title>Complete sequence of Chlorobium limicola DSM 245.</title>
        <authorList>
            <consortium name="US DOE Joint Genome Institute"/>
            <person name="Lucas S."/>
            <person name="Copeland A."/>
            <person name="Lapidus A."/>
            <person name="Glavina del Rio T."/>
            <person name="Dalin E."/>
            <person name="Tice H."/>
            <person name="Bruce D."/>
            <person name="Goodwin L."/>
            <person name="Pitluck S."/>
            <person name="Schmutz J."/>
            <person name="Larimer F."/>
            <person name="Land M."/>
            <person name="Hauser L."/>
            <person name="Kyrpides N."/>
            <person name="Ovchinnikova G."/>
            <person name="Zhao F."/>
            <person name="Li T."/>
            <person name="Liu Z."/>
            <person name="Overmann J."/>
            <person name="Bryant D.A."/>
            <person name="Richardson P."/>
        </authorList>
    </citation>
    <scope>NUCLEOTIDE SEQUENCE [LARGE SCALE GENOMIC DNA]</scope>
    <source>
        <strain evidence="4">DSM 245 / NBRC 103803 / 6330</strain>
    </source>
</reference>
<dbReference type="PROSITE" id="PS50234">
    <property type="entry name" value="VWFA"/>
    <property type="match status" value="1"/>
</dbReference>
<dbReference type="PROSITE" id="PS00330">
    <property type="entry name" value="HEMOLYSIN_CALCIUM"/>
    <property type="match status" value="5"/>
</dbReference>
<dbReference type="CDD" id="cd00198">
    <property type="entry name" value="vWFA"/>
    <property type="match status" value="1"/>
</dbReference>
<evidence type="ECO:0000313" key="4">
    <source>
        <dbReference type="Proteomes" id="UP000008841"/>
    </source>
</evidence>
<dbReference type="EMBL" id="CP001097">
    <property type="protein sequence ID" value="ACD90707.1"/>
    <property type="molecule type" value="Genomic_DNA"/>
</dbReference>
<dbReference type="RefSeq" id="WP_012466580.1">
    <property type="nucleotide sequence ID" value="NC_010803.1"/>
</dbReference>
<name>B3EE05_CHLL2</name>
<feature type="domain" description="VWFA" evidence="2">
    <location>
        <begin position="2157"/>
        <end position="2351"/>
    </location>
</feature>
<evidence type="ECO:0000313" key="3">
    <source>
        <dbReference type="EMBL" id="ACD90707.1"/>
    </source>
</evidence>
<dbReference type="Pfam" id="PF19116">
    <property type="entry name" value="DUF5801"/>
    <property type="match status" value="10"/>
</dbReference>
<dbReference type="Proteomes" id="UP000008841">
    <property type="component" value="Chromosome"/>
</dbReference>
<dbReference type="Gene3D" id="3.40.50.410">
    <property type="entry name" value="von Willebrand factor, type A domain"/>
    <property type="match status" value="1"/>
</dbReference>
<sequence length="2825" mass="291986">MNTYGNTPVATAASVNGKIYVQQENGSKRILKAGDKIYEGDIIVSESGAKAVLRAENGTEKTIEGNQSVQLSAVHFSNAAQPDLFEEQPEQHDKPSPRQIDSLHDQHHGFIRVSRIDETLGEMPYRFVSVKGNYDPSADGRTAEYDAFVDGRATHDPRIAMDPLAIEYVEREEVVRQYTEYAEDEKSNTRPSIGIPENQIVDEDDLDNSQSEGSDPEKETVVVSGSLDVIPAGEPLDTVFNSTSSLPVLFSQGAPVQYEIINDGHTIRAYTDDGRTVFTVVINNPSDSNGEQSYTFTLDDQLDHPDGQGENLLDIPFSFTVQDYNGDAVNGIFTVTVVDDVPVQTSTVVSGQVHEDALTGQSTGNQAGESGKVVSASGFVTGLFTIGADESAVYSLQSITFPDTLTSQGSQLTTSVVGDTLTAVRVSDGQTVFTLQVDAVTGSYTFTLVDQLDHPAGSDSSIPSSDLEQLTIDLSGTLKVTDKDGDWQVSDAGSLVIRVEDDVPVQTSTVVSGQVHEDALTGQSTGNQAGESGKVVSASGFVTGLFTIGADESAVYSLQSITFPDTLTSQGSQLTTSVVGDTLTAVRVSDGQTVFTLQVDAVTGSYTFTLVDQLDHPAGSDSSIPSSDLEQLTIDLSGTLKVTDKDGDWLVSDAGSLVIRVEDDVPVQTSTVVSGQVHEDALTGQSTGNQAGESGKVVSASGFVTGLFTIGADESAVYSLQSITLPDTLTSQGSQLTTSVVGDTLTAVRVSDGQTVFTLQVDAVTGSYTFTLVDQLDHPAGSDSSIPSSDLEQLTIDLSGTLKVTDKDGDWLVSDAGSLVIRVEDDVPVQTSTVVSGQVHEDALTGQSTGNQAGESGKVVSASGFVTGLFTIGADESAVYSLQSITFPDTLTSQGSQLTTSVVGDTLTAVRVSDGQTVFTLQVDAVTGSYTFTLVDQLDHPTGSDSSIPSSDLEQLTIDLSGTLKVTDKDGDWLVSDAGSLVIRVEDDVPVQTSTVVSGQVHEDALTGQSTGNQAGESGKVVSASGFVTGLFTIGADESAVYSLQSITLPDTLTSQGSQLTTSVVGDTLTAVRVSDGQTVFTLQVDAVTGSYTFTLVDQLDHPAGSDSSIPSSDLEQLTIDLSGTLKVTDKDGDWLVSDAGSLVIRVEDDVPVQTSTVVSGQVHEDALTGQSTGNQAGESGKVVSASGFVTGLFTIGADESAVYSLQSITFPDTLTSQGSQLTTSVVGDTLTAVRVSDGQTVFTLQVDAVTGSYTFTLVDQLDHPAGSDSSIPSSDLEQLTIDLSGTLKVTDKDGDWQVSDAGSLVIRVEDDVPVQTSTVVSGQVHEDALTGQSTGNQAGESGKVVSASGFVTGLFTIGADESAVYSLQSITLPDTLTSQGSQLTTSVVGDTLTAVRVSDGQTVFTLQVDAVTGSYTFTLVDQLDHPAGSDSSIPSSDLEQLTIDLSGTLKVTDKDGDWQVSDAGSLVIRVEDDVPVQTSTVVSGQVHEDALTGQSTGNQAGESGKVVSASGFVTGLFTIGADESAVYSLQSITLPDTLTSQGSQLTTSVVGDTLTAVRVSDGQTVFTLQVDAVTGSYTFTLVDQLDHPTGSDSSIPSSDLEQLTIDLSGTLKVTDKDGDWLVSDAGSLVIRVEDDVPVQTSTVVSGQVHEDALTGQSTGNQAGESGKVVSASGFVTGLFTIGADESAVYSLQSITFPDTLTSQGSQLTTSVVGDTLTAVRVSDGQTVFTLQVDAVTGSYTFTLVDQLDHPTGSDSSIPSSDLEQLTIDLSGTLKVTDKDGDWQVSDAGSLVIRVEDDVPVQTSTVVSGQVHEDALTGQSTGNQAGESGKVVSASGFVTGLFTIGADESAVYSLQSITLPDTLTSQGSQLTTSVVGDTLTAVRVSDGQTVFTLQVDAVTGSYTFTLVDQLDHPVGSDSSIPSSDLEQLTIDLSGTLKVTDKDGDWLVSDAGSLVIRVEDDVPVSSGSTTVGYVEEEALDGGNDGDSDVSGIDGDSDGDNAVWSGTLSSLFGVGADDPGRYGLNGTPTGLPVLTSAGETVVYDVTGDRLTAYVDSGSSTGALDGTDRVVFTFEITPIRPTCAAYEFTPVLTQIDHPDAAADNIETLKTIDLSGSVYGYDNDGDRIGLGTVTLVITVQDDVPIPTVVSESFTAKPIDTNLTIILDVSGSMNDVIPNSGGKTRLQFAKEAIASLINQYDALGDVKVQIITFSASAQPIIVSGQVWLDPGTAITQINGLSASGSTNYDDALVDVMTTYNNAGKLSTPQSQNVGYFLSDGVPNTPATSPGINSPEEQQWESFLTTNNINNYAIGVGAGATQATLDPVAYNGETNTERSANVVTQESQLGALLSSTVDPDSISGTLIQSTGADEDGYVKSISIDGTTYTFNPASGGSVTVSGTNRSVFDTTTDRLTITTLKGSKLSVDMNTGEYLYTSPGTTVTVAFTDTFSFSISDADGDVVSSTGSITVNPPSIGNSTNENMSGGPNSDYIMGKGGNDTINGADGDDIIDGGDGVDSLNGGDGNDVIVYDSADATINGGNGIDTLFVKGGSTIDFDPDLGALASIETLKLDVLAKVLDLAASDISSITSGGNTLTILGDATNGVQLSGSWGVGTPVTEEGVTYNVYTSGTATLKVQDGIYLLSVGTGSAESLAGISSGSEDDWLTGLGGNDTLTGGGGNDLLDGGTGNDSLNGGDGNDTLVYDSGDTGTGFINGGIGIDTLLLTGGTDLDFTGTTLSGRIDGIEIINLASDADSNTITNLDTNDVTGISGSSILYIIGGIGDSVSGSGFGSKDAENVSVLLNGKTYTMDMWNNGGVTLYVQDGMATSGL</sequence>
<dbReference type="InterPro" id="IPR018511">
    <property type="entry name" value="Hemolysin-typ_Ca-bd_CS"/>
</dbReference>
<accession>B3EE05</accession>
<dbReference type="Pfam" id="PF13519">
    <property type="entry name" value="VWA_2"/>
    <property type="match status" value="1"/>
</dbReference>
<dbReference type="KEGG" id="cli:Clim_1665"/>
<dbReference type="InterPro" id="IPR011049">
    <property type="entry name" value="Serralysin-like_metalloprot_C"/>
</dbReference>
<dbReference type="PRINTS" id="PR00313">
    <property type="entry name" value="CABNDNGRPT"/>
</dbReference>
<feature type="region of interest" description="Disordered" evidence="1">
    <location>
        <begin position="180"/>
        <end position="220"/>
    </location>
</feature>
<dbReference type="eggNOG" id="COG2304">
    <property type="taxonomic scope" value="Bacteria"/>
</dbReference>
<organism evidence="3 4">
    <name type="scientific">Chlorobium limicola (strain DSM 245 / NBRC 103803 / 6330)</name>
    <dbReference type="NCBI Taxonomy" id="290315"/>
    <lineage>
        <taxon>Bacteria</taxon>
        <taxon>Pseudomonadati</taxon>
        <taxon>Chlorobiota</taxon>
        <taxon>Chlorobiia</taxon>
        <taxon>Chlorobiales</taxon>
        <taxon>Chlorobiaceae</taxon>
        <taxon>Chlorobium/Pelodictyon group</taxon>
        <taxon>Chlorobium</taxon>
    </lineage>
</organism>
<dbReference type="SUPFAM" id="SSF51120">
    <property type="entry name" value="beta-Roll"/>
    <property type="match status" value="2"/>
</dbReference>
<evidence type="ECO:0000256" key="1">
    <source>
        <dbReference type="SAM" id="MobiDB-lite"/>
    </source>
</evidence>